<dbReference type="Gene3D" id="3.30.160.60">
    <property type="entry name" value="Classic Zinc Finger"/>
    <property type="match status" value="1"/>
</dbReference>
<dbReference type="PROSITE" id="PS50119">
    <property type="entry name" value="ZF_BBOX"/>
    <property type="match status" value="2"/>
</dbReference>
<dbReference type="InterPro" id="IPR047153">
    <property type="entry name" value="TRIM45/56/19-like"/>
</dbReference>
<dbReference type="GeneID" id="111137808"/>
<dbReference type="InterPro" id="IPR000315">
    <property type="entry name" value="Znf_B-box"/>
</dbReference>
<dbReference type="GO" id="GO:0006513">
    <property type="term" value="P:protein monoubiquitination"/>
    <property type="evidence" value="ECO:0007669"/>
    <property type="project" value="TreeGrafter"/>
</dbReference>
<evidence type="ECO:0000256" key="1">
    <source>
        <dbReference type="PROSITE-ProRule" id="PRU00024"/>
    </source>
</evidence>
<dbReference type="SUPFAM" id="SSF57845">
    <property type="entry name" value="B-box zinc-binding domain"/>
    <property type="match status" value="1"/>
</dbReference>
<dbReference type="GO" id="GO:0008270">
    <property type="term" value="F:zinc ion binding"/>
    <property type="evidence" value="ECO:0007669"/>
    <property type="project" value="UniProtKB-KW"/>
</dbReference>
<name>A0A8B8EZ08_CRAVI</name>
<dbReference type="PANTHER" id="PTHR25462">
    <property type="entry name" value="BONUS, ISOFORM C-RELATED"/>
    <property type="match status" value="1"/>
</dbReference>
<evidence type="ECO:0000313" key="4">
    <source>
        <dbReference type="Proteomes" id="UP000694844"/>
    </source>
</evidence>
<reference evidence="5" key="1">
    <citation type="submission" date="2025-08" db="UniProtKB">
        <authorList>
            <consortium name="RefSeq"/>
        </authorList>
    </citation>
    <scope>IDENTIFICATION</scope>
    <source>
        <tissue evidence="5">Whole sample</tissue>
    </source>
</reference>
<evidence type="ECO:0000259" key="3">
    <source>
        <dbReference type="PROSITE" id="PS50119"/>
    </source>
</evidence>
<feature type="domain" description="B box-type" evidence="3">
    <location>
        <begin position="12"/>
        <end position="59"/>
    </location>
</feature>
<evidence type="ECO:0000313" key="5">
    <source>
        <dbReference type="RefSeq" id="XP_022345172.1"/>
    </source>
</evidence>
<dbReference type="Proteomes" id="UP000694844">
    <property type="component" value="Chromosome 5"/>
</dbReference>
<dbReference type="RefSeq" id="XP_022345172.1">
    <property type="nucleotide sequence ID" value="XM_022489464.1"/>
</dbReference>
<dbReference type="SUPFAM" id="SSF63829">
    <property type="entry name" value="Calcium-dependent phosphotriesterase"/>
    <property type="match status" value="1"/>
</dbReference>
<feature type="domain" description="B box-type" evidence="3">
    <location>
        <begin position="66"/>
        <end position="108"/>
    </location>
</feature>
<dbReference type="CDD" id="cd19756">
    <property type="entry name" value="Bbox2"/>
    <property type="match status" value="1"/>
</dbReference>
<organism evidence="4 5">
    <name type="scientific">Crassostrea virginica</name>
    <name type="common">Eastern oyster</name>
    <dbReference type="NCBI Taxonomy" id="6565"/>
    <lineage>
        <taxon>Eukaryota</taxon>
        <taxon>Metazoa</taxon>
        <taxon>Spiralia</taxon>
        <taxon>Lophotrochozoa</taxon>
        <taxon>Mollusca</taxon>
        <taxon>Bivalvia</taxon>
        <taxon>Autobranchia</taxon>
        <taxon>Pteriomorphia</taxon>
        <taxon>Ostreida</taxon>
        <taxon>Ostreoidea</taxon>
        <taxon>Ostreidae</taxon>
        <taxon>Crassostrea</taxon>
    </lineage>
</organism>
<keyword evidence="1" id="KW-0862">Zinc</keyword>
<keyword evidence="1" id="KW-0863">Zinc-finger</keyword>
<dbReference type="InterPro" id="IPR011042">
    <property type="entry name" value="6-blade_b-propeller_TolB-like"/>
</dbReference>
<evidence type="ECO:0000256" key="2">
    <source>
        <dbReference type="SAM" id="Coils"/>
    </source>
</evidence>
<proteinExistence type="predicted"/>
<keyword evidence="1" id="KW-0479">Metal-binding</keyword>
<sequence length="582" mass="66497">MYEPPDEQAAGQHYLVCGNEDCEKNGEFYCNACHRPMCDDCQDEHLKQTNTKKHQVVLYRQRRRQLPEEKCKLHPRRNLDILCKECNIPVCSKCCTTQEHQGHSYDDLEEIYAERFASMFACCQNKVSEIQESYLPKSHQLRRNITVDVTEIKNTMENVRADMESEAKALKQLVDAVTSENIEQTRTVENELLRQLELQEITCDEYIIYLENLVVKMQKSMATTSFNIISLSRYEELEIRNLPMITKPTLPIFIAGKCRKEDVVNILGKLSEQFQAKELEKSKNKPIASLSIKVKPMERHVEEERGRSVVKQRLSLSSSVTKIREYSVPGVDSVYHVSVDKLGRLWVSDSGRNLVQTDLEGILLQRMKTSGGDEGYHTVTQDRDIAIVYTERDEKVIKMIGIDKTTTEFIKTGDWTPLSVHSSHINGDLLVGMIKDGEAKITRFNKAGKQTQRIQWNSKGQALYTSPHYIAENINGDICTSDYFKEAVVVVNELGQYRFSYKGQGSRFRSWGICTNVLGHILVCDGISATVHLLDQDGQFLSKILTQNHGLEHLRSVFVDAQHNLCVGQHGSNTITVFNYLQ</sequence>
<dbReference type="KEGG" id="cvn:111137808"/>
<dbReference type="SMART" id="SM00336">
    <property type="entry name" value="BBOX"/>
    <property type="match status" value="2"/>
</dbReference>
<keyword evidence="4" id="KW-1185">Reference proteome</keyword>
<dbReference type="PANTHER" id="PTHR25462:SF229">
    <property type="entry name" value="TRANSCRIPTION INTERMEDIARY FACTOR 1-BETA"/>
    <property type="match status" value="1"/>
</dbReference>
<dbReference type="AlphaFoldDB" id="A0A8B8EZ08"/>
<dbReference type="Gene3D" id="2.120.10.30">
    <property type="entry name" value="TolB, C-terminal domain"/>
    <property type="match status" value="1"/>
</dbReference>
<gene>
    <name evidence="5" type="primary">LOC111137808</name>
</gene>
<dbReference type="Pfam" id="PF00643">
    <property type="entry name" value="zf-B_box"/>
    <property type="match status" value="1"/>
</dbReference>
<feature type="coiled-coil region" evidence="2">
    <location>
        <begin position="153"/>
        <end position="180"/>
    </location>
</feature>
<accession>A0A8B8EZ08</accession>
<dbReference type="GO" id="GO:0061630">
    <property type="term" value="F:ubiquitin protein ligase activity"/>
    <property type="evidence" value="ECO:0007669"/>
    <property type="project" value="TreeGrafter"/>
</dbReference>
<protein>
    <submittedName>
        <fullName evidence="5">Tripartite motif-containing protein 45-like</fullName>
    </submittedName>
</protein>
<keyword evidence="2" id="KW-0175">Coiled coil</keyword>